<gene>
    <name evidence="1" type="ORF">RHSIM_Rhsim04G0130900</name>
</gene>
<organism evidence="1 2">
    <name type="scientific">Rhododendron simsii</name>
    <name type="common">Sims's rhododendron</name>
    <dbReference type="NCBI Taxonomy" id="118357"/>
    <lineage>
        <taxon>Eukaryota</taxon>
        <taxon>Viridiplantae</taxon>
        <taxon>Streptophyta</taxon>
        <taxon>Embryophyta</taxon>
        <taxon>Tracheophyta</taxon>
        <taxon>Spermatophyta</taxon>
        <taxon>Magnoliopsida</taxon>
        <taxon>eudicotyledons</taxon>
        <taxon>Gunneridae</taxon>
        <taxon>Pentapetalae</taxon>
        <taxon>asterids</taxon>
        <taxon>Ericales</taxon>
        <taxon>Ericaceae</taxon>
        <taxon>Ericoideae</taxon>
        <taxon>Rhodoreae</taxon>
        <taxon>Rhododendron</taxon>
    </lineage>
</organism>
<dbReference type="Proteomes" id="UP000626092">
    <property type="component" value="Unassembled WGS sequence"/>
</dbReference>
<dbReference type="AlphaFoldDB" id="A0A834LN37"/>
<reference evidence="1" key="1">
    <citation type="submission" date="2019-11" db="EMBL/GenBank/DDBJ databases">
        <authorList>
            <person name="Liu Y."/>
            <person name="Hou J."/>
            <person name="Li T.-Q."/>
            <person name="Guan C.-H."/>
            <person name="Wu X."/>
            <person name="Wu H.-Z."/>
            <person name="Ling F."/>
            <person name="Zhang R."/>
            <person name="Shi X.-G."/>
            <person name="Ren J.-P."/>
            <person name="Chen E.-F."/>
            <person name="Sun J.-M."/>
        </authorList>
    </citation>
    <scope>NUCLEOTIDE SEQUENCE</scope>
    <source>
        <strain evidence="1">Adult_tree_wgs_1</strain>
        <tissue evidence="1">Leaves</tissue>
    </source>
</reference>
<name>A0A834LN37_RHOSS</name>
<keyword evidence="2" id="KW-1185">Reference proteome</keyword>
<evidence type="ECO:0000313" key="1">
    <source>
        <dbReference type="EMBL" id="KAF7145809.1"/>
    </source>
</evidence>
<accession>A0A834LN37</accession>
<comment type="caution">
    <text evidence="1">The sequence shown here is derived from an EMBL/GenBank/DDBJ whole genome shotgun (WGS) entry which is preliminary data.</text>
</comment>
<protein>
    <submittedName>
        <fullName evidence="1">Uncharacterized protein</fullName>
    </submittedName>
</protein>
<evidence type="ECO:0000313" key="2">
    <source>
        <dbReference type="Proteomes" id="UP000626092"/>
    </source>
</evidence>
<proteinExistence type="predicted"/>
<dbReference type="EMBL" id="WJXA01000004">
    <property type="protein sequence ID" value="KAF7145809.1"/>
    <property type="molecule type" value="Genomic_DNA"/>
</dbReference>
<sequence length="117" mass="13079">MTSSLPWSTWLSQSCAKFQWAGNPSRGAELEQPKYFSATELHTEVLSTAAPEQLMIKDLLLLLLRKDSLSQALTELKASKEEGKTAYQQGYNPRVDATTENYKAQMPGIQDEIWAAV</sequence>